<evidence type="ECO:0000259" key="1">
    <source>
        <dbReference type="Pfam" id="PF00542"/>
    </source>
</evidence>
<evidence type="ECO:0000313" key="3">
    <source>
        <dbReference type="Proteomes" id="UP000198797"/>
    </source>
</evidence>
<dbReference type="GO" id="GO:0003735">
    <property type="term" value="F:structural constituent of ribosome"/>
    <property type="evidence" value="ECO:0007669"/>
    <property type="project" value="InterPro"/>
</dbReference>
<keyword evidence="3" id="KW-1185">Reference proteome</keyword>
<sequence length="175" mass="19179">MTLRKPELPAGAHRDLSLALHELHRKAGWPSVRDLERAINVDLVRRTRIYDAFTSPRLPAWGVLSVLVPELASRVPQMDADEQVNRFHQLWDMAAQAEDARTPAWSVVLTDAGGRKIPLVVLIRSVTGAGLAEVTEMLVHCPATLAAGLTQEGAERLVSRIEALGALAEAREGER</sequence>
<name>A0A1C4Y688_9ACTN</name>
<feature type="domain" description="Large ribosomal subunit protein bL12 C-terminal" evidence="1">
    <location>
        <begin position="106"/>
        <end position="169"/>
    </location>
</feature>
<gene>
    <name evidence="2" type="ORF">GA0070216_105402</name>
</gene>
<reference evidence="3" key="1">
    <citation type="submission" date="2016-06" db="EMBL/GenBank/DDBJ databases">
        <authorList>
            <person name="Varghese N."/>
            <person name="Submissions Spin"/>
        </authorList>
    </citation>
    <scope>NUCLEOTIDE SEQUENCE [LARGE SCALE GENOMIC DNA]</scope>
    <source>
        <strain evidence="3">DSM 44100</strain>
    </source>
</reference>
<dbReference type="SUPFAM" id="SSF54736">
    <property type="entry name" value="ClpS-like"/>
    <property type="match status" value="1"/>
</dbReference>
<dbReference type="InterPro" id="IPR013823">
    <property type="entry name" value="Ribosomal_bL12_C"/>
</dbReference>
<dbReference type="InterPro" id="IPR014719">
    <property type="entry name" value="Ribosomal_bL12_C/ClpS-like"/>
</dbReference>
<accession>A0A1C4Y688</accession>
<dbReference type="Gene3D" id="3.30.1390.10">
    <property type="match status" value="1"/>
</dbReference>
<dbReference type="Pfam" id="PF00542">
    <property type="entry name" value="Ribosomal_L12"/>
    <property type="match status" value="1"/>
</dbReference>
<dbReference type="STRING" id="121616.GA0070216_105402"/>
<dbReference type="RefSeq" id="WP_176738957.1">
    <property type="nucleotide sequence ID" value="NZ_FMCU01000005.1"/>
</dbReference>
<dbReference type="EMBL" id="FMCU01000005">
    <property type="protein sequence ID" value="SCF16190.1"/>
    <property type="molecule type" value="Genomic_DNA"/>
</dbReference>
<organism evidence="2 3">
    <name type="scientific">Micromonospora matsumotoense</name>
    <dbReference type="NCBI Taxonomy" id="121616"/>
    <lineage>
        <taxon>Bacteria</taxon>
        <taxon>Bacillati</taxon>
        <taxon>Actinomycetota</taxon>
        <taxon>Actinomycetes</taxon>
        <taxon>Micromonosporales</taxon>
        <taxon>Micromonosporaceae</taxon>
        <taxon>Micromonospora</taxon>
    </lineage>
</organism>
<dbReference type="AlphaFoldDB" id="A0A1C4Y688"/>
<keyword evidence="2" id="KW-0687">Ribonucleoprotein</keyword>
<evidence type="ECO:0000313" key="2">
    <source>
        <dbReference type="EMBL" id="SCF16190.1"/>
    </source>
</evidence>
<dbReference type="GO" id="GO:0006412">
    <property type="term" value="P:translation"/>
    <property type="evidence" value="ECO:0007669"/>
    <property type="project" value="InterPro"/>
</dbReference>
<dbReference type="GO" id="GO:0005840">
    <property type="term" value="C:ribosome"/>
    <property type="evidence" value="ECO:0007669"/>
    <property type="project" value="UniProtKB-KW"/>
</dbReference>
<proteinExistence type="predicted"/>
<keyword evidence="2" id="KW-0689">Ribosomal protein</keyword>
<dbReference type="Proteomes" id="UP000198797">
    <property type="component" value="Unassembled WGS sequence"/>
</dbReference>
<protein>
    <submittedName>
        <fullName evidence="2">Ribosomal protein L7/L12 C-terminal domain-containing protein</fullName>
    </submittedName>
</protein>